<dbReference type="STRING" id="3708.A0A078F6S5"/>
<dbReference type="PROSITE" id="PS51294">
    <property type="entry name" value="HTH_MYB"/>
    <property type="match status" value="1"/>
</dbReference>
<accession>A0A078F6S5</accession>
<evidence type="ECO:0000259" key="10">
    <source>
        <dbReference type="PROSITE" id="PS51294"/>
    </source>
</evidence>
<dbReference type="EMBL" id="LK031989">
    <property type="protein sequence ID" value="CDY08749.1"/>
    <property type="molecule type" value="Genomic_DNA"/>
</dbReference>
<evidence type="ECO:0000256" key="6">
    <source>
        <dbReference type="ARBA" id="ARBA00023163"/>
    </source>
</evidence>
<dbReference type="GO" id="GO:0003677">
    <property type="term" value="F:DNA binding"/>
    <property type="evidence" value="ECO:0007669"/>
    <property type="project" value="UniProtKB-KW"/>
</dbReference>
<dbReference type="InterPro" id="IPR017930">
    <property type="entry name" value="Myb_dom"/>
</dbReference>
<dbReference type="SUPFAM" id="SSF46689">
    <property type="entry name" value="Homeodomain-like"/>
    <property type="match status" value="1"/>
</dbReference>
<keyword evidence="12" id="KW-1185">Reference proteome</keyword>
<evidence type="ECO:0000256" key="1">
    <source>
        <dbReference type="ARBA" id="ARBA00004123"/>
    </source>
</evidence>
<keyword evidence="4" id="KW-0238">DNA-binding</keyword>
<organism evidence="11 12">
    <name type="scientific">Brassica napus</name>
    <name type="common">Rape</name>
    <dbReference type="NCBI Taxonomy" id="3708"/>
    <lineage>
        <taxon>Eukaryota</taxon>
        <taxon>Viridiplantae</taxon>
        <taxon>Streptophyta</taxon>
        <taxon>Embryophyta</taxon>
        <taxon>Tracheophyta</taxon>
        <taxon>Spermatophyta</taxon>
        <taxon>Magnoliopsida</taxon>
        <taxon>eudicotyledons</taxon>
        <taxon>Gunneridae</taxon>
        <taxon>Pentapetalae</taxon>
        <taxon>rosids</taxon>
        <taxon>malvids</taxon>
        <taxon>Brassicales</taxon>
        <taxon>Brassicaceae</taxon>
        <taxon>Brassiceae</taxon>
        <taxon>Brassica</taxon>
    </lineage>
</organism>
<evidence type="ECO:0000256" key="2">
    <source>
        <dbReference type="ARBA" id="ARBA00022737"/>
    </source>
</evidence>
<feature type="domain" description="Myb-like" evidence="9">
    <location>
        <begin position="9"/>
        <end position="51"/>
    </location>
</feature>
<comment type="subcellular location">
    <subcellularLocation>
        <location evidence="1">Nucleus</location>
    </subcellularLocation>
</comment>
<dbReference type="InterPro" id="IPR001005">
    <property type="entry name" value="SANT/Myb"/>
</dbReference>
<keyword evidence="5" id="KW-0010">Activator</keyword>
<proteinExistence type="predicted"/>
<evidence type="ECO:0000256" key="3">
    <source>
        <dbReference type="ARBA" id="ARBA00023015"/>
    </source>
</evidence>
<reference evidence="11 12" key="1">
    <citation type="journal article" date="2014" name="Science">
        <title>Plant genetics. Early allopolyploid evolution in the post-Neolithic Brassica napus oilseed genome.</title>
        <authorList>
            <person name="Chalhoub B."/>
            <person name="Denoeud F."/>
            <person name="Liu S."/>
            <person name="Parkin I.A."/>
            <person name="Tang H."/>
            <person name="Wang X."/>
            <person name="Chiquet J."/>
            <person name="Belcram H."/>
            <person name="Tong C."/>
            <person name="Samans B."/>
            <person name="Correa M."/>
            <person name="Da Silva C."/>
            <person name="Just J."/>
            <person name="Falentin C."/>
            <person name="Koh C.S."/>
            <person name="Le Clainche I."/>
            <person name="Bernard M."/>
            <person name="Bento P."/>
            <person name="Noel B."/>
            <person name="Labadie K."/>
            <person name="Alberti A."/>
            <person name="Charles M."/>
            <person name="Arnaud D."/>
            <person name="Guo H."/>
            <person name="Daviaud C."/>
            <person name="Alamery S."/>
            <person name="Jabbari K."/>
            <person name="Zhao M."/>
            <person name="Edger P.P."/>
            <person name="Chelaifa H."/>
            <person name="Tack D."/>
            <person name="Lassalle G."/>
            <person name="Mestiri I."/>
            <person name="Schnel N."/>
            <person name="Le Paslier M.C."/>
            <person name="Fan G."/>
            <person name="Renault V."/>
            <person name="Bayer P.E."/>
            <person name="Golicz A.A."/>
            <person name="Manoli S."/>
            <person name="Lee T.H."/>
            <person name="Thi V.H."/>
            <person name="Chalabi S."/>
            <person name="Hu Q."/>
            <person name="Fan C."/>
            <person name="Tollenaere R."/>
            <person name="Lu Y."/>
            <person name="Battail C."/>
            <person name="Shen J."/>
            <person name="Sidebottom C.H."/>
            <person name="Wang X."/>
            <person name="Canaguier A."/>
            <person name="Chauveau A."/>
            <person name="Berard A."/>
            <person name="Deniot G."/>
            <person name="Guan M."/>
            <person name="Liu Z."/>
            <person name="Sun F."/>
            <person name="Lim Y.P."/>
            <person name="Lyons E."/>
            <person name="Town C.D."/>
            <person name="Bancroft I."/>
            <person name="Wang X."/>
            <person name="Meng J."/>
            <person name="Ma J."/>
            <person name="Pires J.C."/>
            <person name="King G.J."/>
            <person name="Brunel D."/>
            <person name="Delourme R."/>
            <person name="Renard M."/>
            <person name="Aury J.M."/>
            <person name="Adams K.L."/>
            <person name="Batley J."/>
            <person name="Snowdon R.J."/>
            <person name="Tost J."/>
            <person name="Edwards D."/>
            <person name="Zhou Y."/>
            <person name="Hua W."/>
            <person name="Sharpe A.G."/>
            <person name="Paterson A.H."/>
            <person name="Guan C."/>
            <person name="Wincker P."/>
        </authorList>
    </citation>
    <scope>NUCLEOTIDE SEQUENCE [LARGE SCALE GENOMIC DNA]</scope>
    <source>
        <strain evidence="12">cv. Darmor-bzh</strain>
    </source>
</reference>
<dbReference type="SMR" id="A0A078F6S5"/>
<dbReference type="PANTHER" id="PTHR48000">
    <property type="entry name" value="OS09G0431300 PROTEIN"/>
    <property type="match status" value="1"/>
</dbReference>
<keyword evidence="6" id="KW-0804">Transcription</keyword>
<dbReference type="PaxDb" id="3708-A0A078F6S5"/>
<feature type="domain" description="HTH myb-type" evidence="10">
    <location>
        <begin position="9"/>
        <end position="35"/>
    </location>
</feature>
<protein>
    <submittedName>
        <fullName evidence="11">BnaA06g24750D protein</fullName>
    </submittedName>
</protein>
<evidence type="ECO:0000256" key="8">
    <source>
        <dbReference type="SAM" id="MobiDB-lite"/>
    </source>
</evidence>
<evidence type="ECO:0000313" key="11">
    <source>
        <dbReference type="EMBL" id="CDY08749.1"/>
    </source>
</evidence>
<dbReference type="Gramene" id="CDY08749">
    <property type="protein sequence ID" value="CDY08749"/>
    <property type="gene ID" value="GSBRNA2T00000679001"/>
</dbReference>
<dbReference type="Gene3D" id="1.10.10.60">
    <property type="entry name" value="Homeodomain-like"/>
    <property type="match status" value="1"/>
</dbReference>
<dbReference type="OMA" id="CKYIRCH"/>
<keyword evidence="2" id="KW-0677">Repeat</keyword>
<evidence type="ECO:0000256" key="5">
    <source>
        <dbReference type="ARBA" id="ARBA00023159"/>
    </source>
</evidence>
<evidence type="ECO:0000313" key="12">
    <source>
        <dbReference type="Proteomes" id="UP000028999"/>
    </source>
</evidence>
<dbReference type="PANTHER" id="PTHR48000:SF67">
    <property type="entry name" value="MYB-LIKE DNA-BINDING DOMAIN CONTAINING PROTEIN, EXPRESSED"/>
    <property type="match status" value="1"/>
</dbReference>
<name>A0A078F6S5_BRANA</name>
<dbReference type="InterPro" id="IPR009057">
    <property type="entry name" value="Homeodomain-like_sf"/>
</dbReference>
<feature type="region of interest" description="Disordered" evidence="8">
    <location>
        <begin position="1"/>
        <end position="20"/>
    </location>
</feature>
<keyword evidence="7" id="KW-0539">Nucleus</keyword>
<sequence>MGRAPCCDKANVKKGPWSPEEDAKLKDYIENNGTGGNWIALPQKIVEKDKK</sequence>
<dbReference type="PROSITE" id="PS50090">
    <property type="entry name" value="MYB_LIKE"/>
    <property type="match status" value="1"/>
</dbReference>
<evidence type="ECO:0000256" key="7">
    <source>
        <dbReference type="ARBA" id="ARBA00023242"/>
    </source>
</evidence>
<dbReference type="AlphaFoldDB" id="A0A078F6S5"/>
<keyword evidence="3" id="KW-0805">Transcription regulation</keyword>
<gene>
    <name evidence="11" type="primary">BnaA06g24750D</name>
    <name evidence="11" type="ORF">GSBRNA2T00000679001</name>
</gene>
<evidence type="ECO:0000259" key="9">
    <source>
        <dbReference type="PROSITE" id="PS50090"/>
    </source>
</evidence>
<dbReference type="Proteomes" id="UP000028999">
    <property type="component" value="Unassembled WGS sequence"/>
</dbReference>
<dbReference type="Pfam" id="PF00249">
    <property type="entry name" value="Myb_DNA-binding"/>
    <property type="match status" value="1"/>
</dbReference>
<evidence type="ECO:0000256" key="4">
    <source>
        <dbReference type="ARBA" id="ARBA00023125"/>
    </source>
</evidence>
<dbReference type="GO" id="GO:0005634">
    <property type="term" value="C:nucleus"/>
    <property type="evidence" value="ECO:0007669"/>
    <property type="project" value="UniProtKB-SubCell"/>
</dbReference>